<accession>A0AAD4LZL6</accession>
<sequence>MVPPHSPSHSSPPSPLLTATAVNEHTFATQSAKKASDRAKGKAPSQSFGSSSPSFLPSSMSPARGAVMASTWAEVWDARKNFSSGDDGIGLNAHTTSAYALRSSEAREVPLSSFMCPVKMRGTKAKEREFEFLPPVKNDITLDDAESNVPDEPWEYISSVGDDDEARKISSYAEIVSKSA</sequence>
<organism evidence="2 3">
    <name type="scientific">Multifurca ochricompacta</name>
    <dbReference type="NCBI Taxonomy" id="376703"/>
    <lineage>
        <taxon>Eukaryota</taxon>
        <taxon>Fungi</taxon>
        <taxon>Dikarya</taxon>
        <taxon>Basidiomycota</taxon>
        <taxon>Agaricomycotina</taxon>
        <taxon>Agaricomycetes</taxon>
        <taxon>Russulales</taxon>
        <taxon>Russulaceae</taxon>
        <taxon>Multifurca</taxon>
    </lineage>
</organism>
<protein>
    <submittedName>
        <fullName evidence="2">Uncharacterized protein</fullName>
    </submittedName>
</protein>
<evidence type="ECO:0000313" key="2">
    <source>
        <dbReference type="EMBL" id="KAI0294038.1"/>
    </source>
</evidence>
<dbReference type="Proteomes" id="UP001203297">
    <property type="component" value="Unassembled WGS sequence"/>
</dbReference>
<comment type="caution">
    <text evidence="2">The sequence shown here is derived from an EMBL/GenBank/DDBJ whole genome shotgun (WGS) entry which is preliminary data.</text>
</comment>
<proteinExistence type="predicted"/>
<evidence type="ECO:0000256" key="1">
    <source>
        <dbReference type="SAM" id="MobiDB-lite"/>
    </source>
</evidence>
<name>A0AAD4LZL6_9AGAM</name>
<feature type="region of interest" description="Disordered" evidence="1">
    <location>
        <begin position="27"/>
        <end position="62"/>
    </location>
</feature>
<gene>
    <name evidence="2" type="ORF">B0F90DRAFT_1759661</name>
</gene>
<dbReference type="AlphaFoldDB" id="A0AAD4LZL6"/>
<evidence type="ECO:0000313" key="3">
    <source>
        <dbReference type="Proteomes" id="UP001203297"/>
    </source>
</evidence>
<reference evidence="2" key="1">
    <citation type="journal article" date="2022" name="New Phytol.">
        <title>Evolutionary transition to the ectomycorrhizal habit in the genomes of a hyperdiverse lineage of mushroom-forming fungi.</title>
        <authorList>
            <person name="Looney B."/>
            <person name="Miyauchi S."/>
            <person name="Morin E."/>
            <person name="Drula E."/>
            <person name="Courty P.E."/>
            <person name="Kohler A."/>
            <person name="Kuo A."/>
            <person name="LaButti K."/>
            <person name="Pangilinan J."/>
            <person name="Lipzen A."/>
            <person name="Riley R."/>
            <person name="Andreopoulos W."/>
            <person name="He G."/>
            <person name="Johnson J."/>
            <person name="Nolan M."/>
            <person name="Tritt A."/>
            <person name="Barry K.W."/>
            <person name="Grigoriev I.V."/>
            <person name="Nagy L.G."/>
            <person name="Hibbett D."/>
            <person name="Henrissat B."/>
            <person name="Matheny P.B."/>
            <person name="Labbe J."/>
            <person name="Martin F.M."/>
        </authorList>
    </citation>
    <scope>NUCLEOTIDE SEQUENCE</scope>
    <source>
        <strain evidence="2">BPL690</strain>
    </source>
</reference>
<feature type="compositionally biased region" description="Low complexity" evidence="1">
    <location>
        <begin position="44"/>
        <end position="62"/>
    </location>
</feature>
<keyword evidence="3" id="KW-1185">Reference proteome</keyword>
<dbReference type="EMBL" id="WTXG01000083">
    <property type="protein sequence ID" value="KAI0294038.1"/>
    <property type="molecule type" value="Genomic_DNA"/>
</dbReference>